<keyword evidence="3" id="KW-1185">Reference proteome</keyword>
<evidence type="ECO:0000256" key="1">
    <source>
        <dbReference type="SAM" id="MobiDB-lite"/>
    </source>
</evidence>
<evidence type="ECO:0000313" key="2">
    <source>
        <dbReference type="EMBL" id="KAL2733516.1"/>
    </source>
</evidence>
<dbReference type="Proteomes" id="UP001607303">
    <property type="component" value="Unassembled WGS sequence"/>
</dbReference>
<feature type="region of interest" description="Disordered" evidence="1">
    <location>
        <begin position="116"/>
        <end position="148"/>
    </location>
</feature>
<accession>A0ABD2BL73</accession>
<reference evidence="2 3" key="1">
    <citation type="journal article" date="2024" name="Ann. Entomol. Soc. Am.">
        <title>Genomic analyses of the southern and eastern yellowjacket wasps (Hymenoptera: Vespidae) reveal evolutionary signatures of social life.</title>
        <authorList>
            <person name="Catto M.A."/>
            <person name="Caine P.B."/>
            <person name="Orr S.E."/>
            <person name="Hunt B.G."/>
            <person name="Goodisman M.A.D."/>
        </authorList>
    </citation>
    <scope>NUCLEOTIDE SEQUENCE [LARGE SCALE GENOMIC DNA]</scope>
    <source>
        <strain evidence="2">232</strain>
        <tissue evidence="2">Head and thorax</tissue>
    </source>
</reference>
<dbReference type="EMBL" id="JAYRBN010000073">
    <property type="protein sequence ID" value="KAL2733516.1"/>
    <property type="molecule type" value="Genomic_DNA"/>
</dbReference>
<feature type="compositionally biased region" description="Acidic residues" evidence="1">
    <location>
        <begin position="120"/>
        <end position="141"/>
    </location>
</feature>
<comment type="caution">
    <text evidence="2">The sequence shown here is derived from an EMBL/GenBank/DDBJ whole genome shotgun (WGS) entry which is preliminary data.</text>
</comment>
<sequence>MVDSRSLVGLLGRFGDTKVYVNVPIVSGSYAFKMVTTVLGGASSEILNFHGPGPQVGATSFLSKTVTRTYPKGIVGKRYKRDFDLINSVMCSVPSVSGITSAFEVYASTRSLLVGISEHEEGEEEEEEEDDEEEEEEEEEGKEEKSSGFTIYLPIMYRNYELRV</sequence>
<proteinExistence type="predicted"/>
<protein>
    <submittedName>
        <fullName evidence="2">Uncharacterized protein</fullName>
    </submittedName>
</protein>
<gene>
    <name evidence="2" type="ORF">V1477_013950</name>
</gene>
<dbReference type="AlphaFoldDB" id="A0ABD2BL73"/>
<organism evidence="2 3">
    <name type="scientific">Vespula maculifrons</name>
    <name type="common">Eastern yellow jacket</name>
    <name type="synonym">Wasp</name>
    <dbReference type="NCBI Taxonomy" id="7453"/>
    <lineage>
        <taxon>Eukaryota</taxon>
        <taxon>Metazoa</taxon>
        <taxon>Ecdysozoa</taxon>
        <taxon>Arthropoda</taxon>
        <taxon>Hexapoda</taxon>
        <taxon>Insecta</taxon>
        <taxon>Pterygota</taxon>
        <taxon>Neoptera</taxon>
        <taxon>Endopterygota</taxon>
        <taxon>Hymenoptera</taxon>
        <taxon>Apocrita</taxon>
        <taxon>Aculeata</taxon>
        <taxon>Vespoidea</taxon>
        <taxon>Vespidae</taxon>
        <taxon>Vespinae</taxon>
        <taxon>Vespula</taxon>
    </lineage>
</organism>
<evidence type="ECO:0000313" key="3">
    <source>
        <dbReference type="Proteomes" id="UP001607303"/>
    </source>
</evidence>
<name>A0ABD2BL73_VESMC</name>